<comment type="caution">
    <text evidence="2">The sequence shown here is derived from an EMBL/GenBank/DDBJ whole genome shotgun (WGS) entry which is preliminary data.</text>
</comment>
<dbReference type="GO" id="GO:0016020">
    <property type="term" value="C:membrane"/>
    <property type="evidence" value="ECO:0007669"/>
    <property type="project" value="TreeGrafter"/>
</dbReference>
<dbReference type="InterPro" id="IPR000073">
    <property type="entry name" value="AB_hydrolase_1"/>
</dbReference>
<dbReference type="EC" id="3.1.1.10" evidence="2"/>
<evidence type="ECO:0000313" key="2">
    <source>
        <dbReference type="EMBL" id="OIQ77268.1"/>
    </source>
</evidence>
<dbReference type="AlphaFoldDB" id="A0A1J5QBH3"/>
<dbReference type="PRINTS" id="PR00111">
    <property type="entry name" value="ABHYDROLASE"/>
</dbReference>
<feature type="domain" description="AB hydrolase-1" evidence="1">
    <location>
        <begin position="34"/>
        <end position="287"/>
    </location>
</feature>
<sequence>MYSIKRLSQSQFVPVRQLNYHVRVWGQPQPGVAPLVLLHGWMDVAASYQFVVDALAAEHFIIAPDWRGFGLTASGGADCFWYPDYLADLDALLDHYAGNIPVHLVGHSMGANVAMLYAGVRPTRVRRLINLEGFGLPATQPEQAPGQFSRWLDELKQLGQHELTLKSYASLDAVAARLMKTNRRLTSDKARWLAAHWSAQTAPGQWRILGEAAHKVVSAQLYRQDEVLAIYRCIKAPALMVEASDDSMAIWWKGQFTLEQHHERLQAVPDVKIEQIPDSGHMLHHDQPQILAALIERFLE</sequence>
<dbReference type="Pfam" id="PF00561">
    <property type="entry name" value="Abhydrolase_1"/>
    <property type="match status" value="1"/>
</dbReference>
<name>A0A1J5QBH3_9ZZZZ</name>
<dbReference type="EMBL" id="MLJW01001656">
    <property type="protein sequence ID" value="OIQ77268.1"/>
    <property type="molecule type" value="Genomic_DNA"/>
</dbReference>
<dbReference type="SUPFAM" id="SSF53474">
    <property type="entry name" value="alpha/beta-Hydrolases"/>
    <property type="match status" value="1"/>
</dbReference>
<evidence type="ECO:0000259" key="1">
    <source>
        <dbReference type="Pfam" id="PF00561"/>
    </source>
</evidence>
<protein>
    <submittedName>
        <fullName evidence="2">Tropinesterase</fullName>
        <ecNumber evidence="2">3.1.1.10</ecNumber>
    </submittedName>
</protein>
<keyword evidence="2" id="KW-0378">Hydrolase</keyword>
<dbReference type="InterPro" id="IPR029058">
    <property type="entry name" value="AB_hydrolase_fold"/>
</dbReference>
<dbReference type="GO" id="GO:0050357">
    <property type="term" value="F:tropinesterase activity"/>
    <property type="evidence" value="ECO:0007669"/>
    <property type="project" value="UniProtKB-EC"/>
</dbReference>
<dbReference type="Gene3D" id="3.40.50.1820">
    <property type="entry name" value="alpha/beta hydrolase"/>
    <property type="match status" value="1"/>
</dbReference>
<organism evidence="2">
    <name type="scientific">mine drainage metagenome</name>
    <dbReference type="NCBI Taxonomy" id="410659"/>
    <lineage>
        <taxon>unclassified sequences</taxon>
        <taxon>metagenomes</taxon>
        <taxon>ecological metagenomes</taxon>
    </lineage>
</organism>
<reference evidence="2" key="1">
    <citation type="submission" date="2016-10" db="EMBL/GenBank/DDBJ databases">
        <title>Sequence of Gallionella enrichment culture.</title>
        <authorList>
            <person name="Poehlein A."/>
            <person name="Muehling M."/>
            <person name="Daniel R."/>
        </authorList>
    </citation>
    <scope>NUCLEOTIDE SEQUENCE</scope>
</reference>
<proteinExistence type="predicted"/>
<dbReference type="InterPro" id="IPR050266">
    <property type="entry name" value="AB_hydrolase_sf"/>
</dbReference>
<gene>
    <name evidence="2" type="ORF">GALL_410410</name>
</gene>
<dbReference type="PANTHER" id="PTHR43798">
    <property type="entry name" value="MONOACYLGLYCEROL LIPASE"/>
    <property type="match status" value="1"/>
</dbReference>
<dbReference type="PANTHER" id="PTHR43798:SF33">
    <property type="entry name" value="HYDROLASE, PUTATIVE (AFU_ORTHOLOGUE AFUA_2G14860)-RELATED"/>
    <property type="match status" value="1"/>
</dbReference>
<accession>A0A1J5QBH3</accession>